<protein>
    <submittedName>
        <fullName evidence="1">Uncharacterized protein</fullName>
    </submittedName>
</protein>
<dbReference type="Proteomes" id="UP000620596">
    <property type="component" value="Unassembled WGS sequence"/>
</dbReference>
<comment type="caution">
    <text evidence="1">The sequence shown here is derived from an EMBL/GenBank/DDBJ whole genome shotgun (WGS) entry which is preliminary data.</text>
</comment>
<reference evidence="1" key="1">
    <citation type="journal article" date="2014" name="Int. J. Syst. Evol. Microbiol.">
        <title>Complete genome sequence of Corynebacterium casei LMG S-19264T (=DSM 44701T), isolated from a smear-ripened cheese.</title>
        <authorList>
            <consortium name="US DOE Joint Genome Institute (JGI-PGF)"/>
            <person name="Walter F."/>
            <person name="Albersmeier A."/>
            <person name="Kalinowski J."/>
            <person name="Ruckert C."/>
        </authorList>
    </citation>
    <scope>NUCLEOTIDE SEQUENCE</scope>
    <source>
        <strain evidence="1">CGMCC 1.15322</strain>
    </source>
</reference>
<evidence type="ECO:0000313" key="2">
    <source>
        <dbReference type="Proteomes" id="UP000620596"/>
    </source>
</evidence>
<evidence type="ECO:0000313" key="1">
    <source>
        <dbReference type="EMBL" id="GGB06272.1"/>
    </source>
</evidence>
<dbReference type="AlphaFoldDB" id="A0A916SM87"/>
<gene>
    <name evidence="1" type="ORF">GCM10011496_28980</name>
</gene>
<sequence>MSSSGIKSRLGHAQWSLKPQDLAMAFKLVSLAGQKLPYTALAQAMHMSQFEAHACMARLGGARLLAEVKDVPALVLAAFRPMVLHGAPYFFPAVRGEITMGFPTAYGVKPLKSKVLFADETPPVWPHADGPVRGSALLPLYPKLPLAAAQDLALYELLALFDALRIGQAREREMARKLLEERLS</sequence>
<dbReference type="EMBL" id="BMIG01000011">
    <property type="protein sequence ID" value="GGB06272.1"/>
    <property type="molecule type" value="Genomic_DNA"/>
</dbReference>
<proteinExistence type="predicted"/>
<accession>A0A916SM87</accession>
<keyword evidence="2" id="KW-1185">Reference proteome</keyword>
<name>A0A916SM87_9BURK</name>
<reference evidence="1" key="2">
    <citation type="submission" date="2020-09" db="EMBL/GenBank/DDBJ databases">
        <authorList>
            <person name="Sun Q."/>
            <person name="Zhou Y."/>
        </authorList>
    </citation>
    <scope>NUCLEOTIDE SEQUENCE</scope>
    <source>
        <strain evidence="1">CGMCC 1.15322</strain>
    </source>
</reference>
<dbReference type="RefSeq" id="WP_188709226.1">
    <property type="nucleotide sequence ID" value="NZ_BMIG01000011.1"/>
</dbReference>
<organism evidence="1 2">
    <name type="scientific">Polaromonas eurypsychrophila</name>
    <dbReference type="NCBI Taxonomy" id="1614635"/>
    <lineage>
        <taxon>Bacteria</taxon>
        <taxon>Pseudomonadati</taxon>
        <taxon>Pseudomonadota</taxon>
        <taxon>Betaproteobacteria</taxon>
        <taxon>Burkholderiales</taxon>
        <taxon>Comamonadaceae</taxon>
        <taxon>Polaromonas</taxon>
    </lineage>
</organism>